<dbReference type="STRING" id="1776384.GCA_900086585_01173"/>
<gene>
    <name evidence="2" type="ORF">DW099_18395</name>
</gene>
<feature type="domain" description="HMA" evidence="1">
    <location>
        <begin position="1"/>
        <end position="69"/>
    </location>
</feature>
<dbReference type="SUPFAM" id="SSF55008">
    <property type="entry name" value="HMA, heavy metal-associated domain"/>
    <property type="match status" value="1"/>
</dbReference>
<dbReference type="Pfam" id="PF00403">
    <property type="entry name" value="HMA"/>
    <property type="match status" value="1"/>
</dbReference>
<dbReference type="RefSeq" id="WP_118336654.1">
    <property type="nucleotide sequence ID" value="NZ_AP025567.1"/>
</dbReference>
<evidence type="ECO:0000313" key="3">
    <source>
        <dbReference type="Proteomes" id="UP000284841"/>
    </source>
</evidence>
<protein>
    <submittedName>
        <fullName evidence="2">Heavy-metal-associated domain-containing protein</fullName>
    </submittedName>
</protein>
<dbReference type="CDD" id="cd00371">
    <property type="entry name" value="HMA"/>
    <property type="match status" value="1"/>
</dbReference>
<sequence>MKKTYKLENLDCANCAAKMETAINKMDDVESCTISFMSQKMTIEAAEDKFESILDDAQKAIKKVDRGCKIVK</sequence>
<name>A0A415DUB2_9FIRM</name>
<evidence type="ECO:0000259" key="1">
    <source>
        <dbReference type="PROSITE" id="PS50846"/>
    </source>
</evidence>
<comment type="caution">
    <text evidence="2">The sequence shown here is derived from an EMBL/GenBank/DDBJ whole genome shotgun (WGS) entry which is preliminary data.</text>
</comment>
<dbReference type="EMBL" id="QRMS01000008">
    <property type="protein sequence ID" value="RHJ83694.1"/>
    <property type="molecule type" value="Genomic_DNA"/>
</dbReference>
<dbReference type="GO" id="GO:0046872">
    <property type="term" value="F:metal ion binding"/>
    <property type="evidence" value="ECO:0007669"/>
    <property type="project" value="InterPro"/>
</dbReference>
<dbReference type="InterPro" id="IPR006121">
    <property type="entry name" value="HMA_dom"/>
</dbReference>
<accession>A0A415DUB2</accession>
<dbReference type="Gene3D" id="3.30.70.100">
    <property type="match status" value="1"/>
</dbReference>
<organism evidence="2 3">
    <name type="scientific">Emergencia timonensis</name>
    <dbReference type="NCBI Taxonomy" id="1776384"/>
    <lineage>
        <taxon>Bacteria</taxon>
        <taxon>Bacillati</taxon>
        <taxon>Bacillota</taxon>
        <taxon>Clostridia</taxon>
        <taxon>Peptostreptococcales</taxon>
        <taxon>Anaerovoracaceae</taxon>
        <taxon>Emergencia</taxon>
    </lineage>
</organism>
<dbReference type="AlphaFoldDB" id="A0A415DUB2"/>
<keyword evidence="3" id="KW-1185">Reference proteome</keyword>
<reference evidence="2 3" key="1">
    <citation type="submission" date="2018-08" db="EMBL/GenBank/DDBJ databases">
        <title>A genome reference for cultivated species of the human gut microbiota.</title>
        <authorList>
            <person name="Zou Y."/>
            <person name="Xue W."/>
            <person name="Luo G."/>
        </authorList>
    </citation>
    <scope>NUCLEOTIDE SEQUENCE [LARGE SCALE GENOMIC DNA]</scope>
    <source>
        <strain evidence="2 3">AM07-24</strain>
    </source>
</reference>
<dbReference type="InterPro" id="IPR036163">
    <property type="entry name" value="HMA_dom_sf"/>
</dbReference>
<proteinExistence type="predicted"/>
<dbReference type="OrthoDB" id="7068874at2"/>
<evidence type="ECO:0000313" key="2">
    <source>
        <dbReference type="EMBL" id="RHJ83694.1"/>
    </source>
</evidence>
<dbReference type="Proteomes" id="UP000284841">
    <property type="component" value="Unassembled WGS sequence"/>
</dbReference>
<dbReference type="PROSITE" id="PS50846">
    <property type="entry name" value="HMA_2"/>
    <property type="match status" value="1"/>
</dbReference>